<keyword evidence="5" id="KW-0645">Protease</keyword>
<evidence type="ECO:0000256" key="11">
    <source>
        <dbReference type="ARBA" id="ARBA00034000"/>
    </source>
</evidence>
<dbReference type="Gene3D" id="3.40.710.10">
    <property type="entry name" value="DD-peptidase/beta-lactamase superfamily"/>
    <property type="match status" value="1"/>
</dbReference>
<dbReference type="Pfam" id="PF00768">
    <property type="entry name" value="Peptidase_S11"/>
    <property type="match status" value="1"/>
</dbReference>
<accession>A0ABW8TTD2</accession>
<evidence type="ECO:0000256" key="2">
    <source>
        <dbReference type="ARBA" id="ARBA00007164"/>
    </source>
</evidence>
<keyword evidence="13" id="KW-0472">Membrane</keyword>
<keyword evidence="17" id="KW-1185">Reference proteome</keyword>
<reference evidence="16 17" key="1">
    <citation type="submission" date="2024-11" db="EMBL/GenBank/DDBJ databases">
        <authorList>
            <person name="Heng Y.C."/>
            <person name="Lim A.C.H."/>
            <person name="Lee J.K.Y."/>
            <person name="Kittelmann S."/>
        </authorList>
    </citation>
    <scope>NUCLEOTIDE SEQUENCE [LARGE SCALE GENOMIC DNA]</scope>
    <source>
        <strain evidence="16 17">WILCCON 0202</strain>
    </source>
</reference>
<feature type="domain" description="Peptidase S11 D-Ala-D-Ala carboxypeptidase A C-terminal" evidence="15">
    <location>
        <begin position="277"/>
        <end position="352"/>
    </location>
</feature>
<evidence type="ECO:0000259" key="14">
    <source>
        <dbReference type="Pfam" id="PF00768"/>
    </source>
</evidence>
<dbReference type="Pfam" id="PF07943">
    <property type="entry name" value="PBP5_C"/>
    <property type="match status" value="1"/>
</dbReference>
<sequence length="423" mass="47232">MKRFLTLLLVILMLISSSNIIIYAKEAAPNVSADSAILMDATTGTILYSKNMDDSYPPASTTKTMTALLTLENSNLDDIVTVGKNPPYVDGSKIGIFEGEEISVRNLLYGMLLLSGNDCAVALAEHISGSTSAFADLMNKKAKELGALDTHFVNPSGLYDENHKTSAKDLALIMKALIKYPEFREISSTFSYKIPPTNKHPEGINLANENKLINKNSMYYYNGADAGKTGYTIQSLHSYVASAERNGQRLIVALVHDKNKTYFQDSRALFDYGFKNFELVPLYKKNELVTTVTEGDLNIPLLAQEDYYYVRDKSINEVPKVEVNKSNILSNKSFSRGDKLTDATMKLDNTTLPALQLDSGIDHKIPTLLNEKVFSSKGMNYLFLALKIILGIFSFLVLLRIIIKINKKKKRQSKIKIYENRNI</sequence>
<evidence type="ECO:0000256" key="7">
    <source>
        <dbReference type="ARBA" id="ARBA00022801"/>
    </source>
</evidence>
<dbReference type="InterPro" id="IPR001967">
    <property type="entry name" value="Peptidase_S11_N"/>
</dbReference>
<evidence type="ECO:0000256" key="12">
    <source>
        <dbReference type="RuleBase" id="RU004016"/>
    </source>
</evidence>
<keyword evidence="8" id="KW-0133">Cell shape</keyword>
<dbReference type="SUPFAM" id="SSF56601">
    <property type="entry name" value="beta-lactamase/transpeptidase-like"/>
    <property type="match status" value="1"/>
</dbReference>
<dbReference type="InterPro" id="IPR012907">
    <property type="entry name" value="Peptidase_S11_C"/>
</dbReference>
<keyword evidence="9" id="KW-0573">Peptidoglycan synthesis</keyword>
<evidence type="ECO:0000256" key="5">
    <source>
        <dbReference type="ARBA" id="ARBA00022670"/>
    </source>
</evidence>
<dbReference type="EC" id="3.4.16.4" evidence="3"/>
<evidence type="ECO:0000256" key="6">
    <source>
        <dbReference type="ARBA" id="ARBA00022729"/>
    </source>
</evidence>
<dbReference type="PRINTS" id="PR00725">
    <property type="entry name" value="DADACBPTASE1"/>
</dbReference>
<dbReference type="Proteomes" id="UP001623661">
    <property type="component" value="Unassembled WGS sequence"/>
</dbReference>
<evidence type="ECO:0000256" key="3">
    <source>
        <dbReference type="ARBA" id="ARBA00012448"/>
    </source>
</evidence>
<keyword evidence="6" id="KW-0732">Signal</keyword>
<name>A0ABW8TTD2_9CLOT</name>
<dbReference type="GO" id="GO:0004180">
    <property type="term" value="F:carboxypeptidase activity"/>
    <property type="evidence" value="ECO:0007669"/>
    <property type="project" value="UniProtKB-KW"/>
</dbReference>
<evidence type="ECO:0000256" key="9">
    <source>
        <dbReference type="ARBA" id="ARBA00022984"/>
    </source>
</evidence>
<evidence type="ECO:0000259" key="15">
    <source>
        <dbReference type="Pfam" id="PF07943"/>
    </source>
</evidence>
<keyword evidence="13" id="KW-0812">Transmembrane</keyword>
<feature type="domain" description="Peptidase S11 D-alanyl-D-alanine carboxypeptidase A N-terminal" evidence="14">
    <location>
        <begin position="26"/>
        <end position="256"/>
    </location>
</feature>
<organism evidence="16 17">
    <name type="scientific">Candidatus Clostridium radicumherbarum</name>
    <dbReference type="NCBI Taxonomy" id="3381662"/>
    <lineage>
        <taxon>Bacteria</taxon>
        <taxon>Bacillati</taxon>
        <taxon>Bacillota</taxon>
        <taxon>Clostridia</taxon>
        <taxon>Eubacteriales</taxon>
        <taxon>Clostridiaceae</taxon>
        <taxon>Clostridium</taxon>
    </lineage>
</organism>
<comment type="pathway">
    <text evidence="1">Cell wall biogenesis; peptidoglycan biosynthesis.</text>
</comment>
<evidence type="ECO:0000256" key="4">
    <source>
        <dbReference type="ARBA" id="ARBA00022645"/>
    </source>
</evidence>
<dbReference type="EMBL" id="JBJHZY010000001">
    <property type="protein sequence ID" value="MFL0267806.1"/>
    <property type="molecule type" value="Genomic_DNA"/>
</dbReference>
<proteinExistence type="inferred from homology"/>
<comment type="catalytic activity">
    <reaction evidence="11">
        <text>Preferential cleavage: (Ac)2-L-Lys-D-Ala-|-D-Ala. Also transpeptidation of peptidyl-alanyl moieties that are N-acyl substituents of D-alanine.</text>
        <dbReference type="EC" id="3.4.16.4"/>
    </reaction>
</comment>
<dbReference type="RefSeq" id="WP_406764399.1">
    <property type="nucleotide sequence ID" value="NZ_JBJHZY010000001.1"/>
</dbReference>
<evidence type="ECO:0000256" key="8">
    <source>
        <dbReference type="ARBA" id="ARBA00022960"/>
    </source>
</evidence>
<gene>
    <name evidence="16" type="ORF">ACJDUH_06795</name>
</gene>
<keyword evidence="7 16" id="KW-0378">Hydrolase</keyword>
<evidence type="ECO:0000313" key="17">
    <source>
        <dbReference type="Proteomes" id="UP001623661"/>
    </source>
</evidence>
<keyword evidence="4 16" id="KW-0121">Carboxypeptidase</keyword>
<comment type="caution">
    <text evidence="16">The sequence shown here is derived from an EMBL/GenBank/DDBJ whole genome shotgun (WGS) entry which is preliminary data.</text>
</comment>
<dbReference type="PANTHER" id="PTHR21581:SF33">
    <property type="entry name" value="D-ALANYL-D-ALANINE CARBOXYPEPTIDASE DACB"/>
    <property type="match status" value="1"/>
</dbReference>
<dbReference type="PANTHER" id="PTHR21581">
    <property type="entry name" value="D-ALANYL-D-ALANINE CARBOXYPEPTIDASE"/>
    <property type="match status" value="1"/>
</dbReference>
<keyword evidence="10" id="KW-0961">Cell wall biogenesis/degradation</keyword>
<comment type="similarity">
    <text evidence="2 12">Belongs to the peptidase S11 family.</text>
</comment>
<protein>
    <recommendedName>
        <fullName evidence="3">serine-type D-Ala-D-Ala carboxypeptidase</fullName>
        <ecNumber evidence="3">3.4.16.4</ecNumber>
    </recommendedName>
</protein>
<evidence type="ECO:0000256" key="10">
    <source>
        <dbReference type="ARBA" id="ARBA00023316"/>
    </source>
</evidence>
<dbReference type="InterPro" id="IPR018044">
    <property type="entry name" value="Peptidase_S11"/>
</dbReference>
<evidence type="ECO:0000256" key="13">
    <source>
        <dbReference type="SAM" id="Phobius"/>
    </source>
</evidence>
<evidence type="ECO:0000256" key="1">
    <source>
        <dbReference type="ARBA" id="ARBA00004752"/>
    </source>
</evidence>
<keyword evidence="13" id="KW-1133">Transmembrane helix</keyword>
<dbReference type="InterPro" id="IPR012338">
    <property type="entry name" value="Beta-lactam/transpept-like"/>
</dbReference>
<evidence type="ECO:0000313" key="16">
    <source>
        <dbReference type="EMBL" id="MFL0267806.1"/>
    </source>
</evidence>
<feature type="transmembrane region" description="Helical" evidence="13">
    <location>
        <begin position="381"/>
        <end position="403"/>
    </location>
</feature>